<organism evidence="1 2">
    <name type="scientific">Massilia rubra</name>
    <dbReference type="NCBI Taxonomy" id="2607910"/>
    <lineage>
        <taxon>Bacteria</taxon>
        <taxon>Pseudomonadati</taxon>
        <taxon>Pseudomonadota</taxon>
        <taxon>Betaproteobacteria</taxon>
        <taxon>Burkholderiales</taxon>
        <taxon>Oxalobacteraceae</taxon>
        <taxon>Telluria group</taxon>
        <taxon>Massilia</taxon>
    </lineage>
</organism>
<gene>
    <name evidence="1" type="ORF">F0185_32715</name>
</gene>
<reference evidence="1 2" key="1">
    <citation type="submission" date="2019-09" db="EMBL/GenBank/DDBJ databases">
        <title>Taxonomy of Antarctic Massilia spp.: description of Massilia rubra sp. nov., Massilia aquatica sp. nov., Massilia mucilaginosa sp. nov., Massilia frigida sp. nov. isolated from streams, lakes and regoliths.</title>
        <authorList>
            <person name="Holochova P."/>
            <person name="Sedlacek I."/>
            <person name="Kralova S."/>
            <person name="Maslanova I."/>
            <person name="Busse H.-J."/>
            <person name="Stankova E."/>
            <person name="Vrbovska V."/>
            <person name="Kovarovic V."/>
            <person name="Bartak M."/>
            <person name="Svec P."/>
            <person name="Pantucek R."/>
        </authorList>
    </citation>
    <scope>NUCLEOTIDE SEQUENCE [LARGE SCALE GENOMIC DNA]</scope>
    <source>
        <strain evidence="1 2">CCM 8692</strain>
    </source>
</reference>
<name>A0ABX0M1V7_9BURK</name>
<accession>A0ABX0M1V7</accession>
<protein>
    <submittedName>
        <fullName evidence="1">Uncharacterized protein</fullName>
    </submittedName>
</protein>
<sequence>MDLGVSVRLEVEYLGRSQTLKWTAENLWFDYEDLRRFESELDGGGAARLHDMSAYPVLHFERNLSQEYLTINPHSQRQSQDGDCMAVRLKVDSGTMHALYSALNQFGKWW</sequence>
<keyword evidence="2" id="KW-1185">Reference proteome</keyword>
<comment type="caution">
    <text evidence="1">The sequence shown here is derived from an EMBL/GenBank/DDBJ whole genome shotgun (WGS) entry which is preliminary data.</text>
</comment>
<evidence type="ECO:0000313" key="2">
    <source>
        <dbReference type="Proteomes" id="UP000785613"/>
    </source>
</evidence>
<dbReference type="RefSeq" id="WP_167232720.1">
    <property type="nucleotide sequence ID" value="NZ_VUYU01000045.1"/>
</dbReference>
<proteinExistence type="predicted"/>
<dbReference type="Proteomes" id="UP000785613">
    <property type="component" value="Unassembled WGS sequence"/>
</dbReference>
<dbReference type="EMBL" id="VUYU01000045">
    <property type="protein sequence ID" value="NHZ38312.1"/>
    <property type="molecule type" value="Genomic_DNA"/>
</dbReference>
<evidence type="ECO:0000313" key="1">
    <source>
        <dbReference type="EMBL" id="NHZ38312.1"/>
    </source>
</evidence>